<dbReference type="SUPFAM" id="SSF50156">
    <property type="entry name" value="PDZ domain-like"/>
    <property type="match status" value="1"/>
</dbReference>
<dbReference type="PANTHER" id="PTHR12651">
    <property type="entry name" value="26S PROTEASOME NON-ATPASE REGULATORY SUBUNIT 9"/>
    <property type="match status" value="1"/>
</dbReference>
<dbReference type="InterPro" id="IPR041489">
    <property type="entry name" value="PDZ_6"/>
</dbReference>
<feature type="coiled-coil region" evidence="4">
    <location>
        <begin position="22"/>
        <end position="49"/>
    </location>
</feature>
<dbReference type="GO" id="GO:0005737">
    <property type="term" value="C:cytoplasm"/>
    <property type="evidence" value="ECO:0007669"/>
    <property type="project" value="TreeGrafter"/>
</dbReference>
<keyword evidence="9" id="KW-1185">Reference proteome</keyword>
<evidence type="ECO:0000256" key="1">
    <source>
        <dbReference type="ARBA" id="ARBA00005256"/>
    </source>
</evidence>
<keyword evidence="4" id="KW-0175">Coiled coil</keyword>
<evidence type="ECO:0000259" key="7">
    <source>
        <dbReference type="Pfam" id="PF18265"/>
    </source>
</evidence>
<feature type="compositionally biased region" description="Low complexity" evidence="5">
    <location>
        <begin position="116"/>
        <end position="127"/>
    </location>
</feature>
<dbReference type="STRING" id="765915.A0A1Y2HEF8"/>
<dbReference type="PANTHER" id="PTHR12651:SF1">
    <property type="entry name" value="26S PROTEASOME NON-ATPASE REGULATORY SUBUNIT 9"/>
    <property type="match status" value="1"/>
</dbReference>
<gene>
    <name evidence="8" type="ORF">BCR44DRAFT_56126</name>
</gene>
<organism evidence="8 9">
    <name type="scientific">Catenaria anguillulae PL171</name>
    <dbReference type="NCBI Taxonomy" id="765915"/>
    <lineage>
        <taxon>Eukaryota</taxon>
        <taxon>Fungi</taxon>
        <taxon>Fungi incertae sedis</taxon>
        <taxon>Blastocladiomycota</taxon>
        <taxon>Blastocladiomycetes</taxon>
        <taxon>Blastocladiales</taxon>
        <taxon>Catenariaceae</taxon>
        <taxon>Catenaria</taxon>
    </lineage>
</organism>
<comment type="caution">
    <text evidence="8">The sequence shown here is derived from an EMBL/GenBank/DDBJ whole genome shotgun (WGS) entry which is preliminary data.</text>
</comment>
<dbReference type="Proteomes" id="UP000193411">
    <property type="component" value="Unassembled WGS sequence"/>
</dbReference>
<dbReference type="InterPro" id="IPR035269">
    <property type="entry name" value="PSMD9"/>
</dbReference>
<evidence type="ECO:0000256" key="2">
    <source>
        <dbReference type="ARBA" id="ARBA00023186"/>
    </source>
</evidence>
<evidence type="ECO:0000313" key="8">
    <source>
        <dbReference type="EMBL" id="ORZ31462.1"/>
    </source>
</evidence>
<evidence type="ECO:0000256" key="5">
    <source>
        <dbReference type="SAM" id="MobiDB-lite"/>
    </source>
</evidence>
<dbReference type="GO" id="GO:0070682">
    <property type="term" value="P:proteasome regulatory particle assembly"/>
    <property type="evidence" value="ECO:0007669"/>
    <property type="project" value="InterPro"/>
</dbReference>
<comment type="similarity">
    <text evidence="1">Belongs to the proteasome subunit p27 family.</text>
</comment>
<evidence type="ECO:0000259" key="6">
    <source>
        <dbReference type="Pfam" id="PF17820"/>
    </source>
</evidence>
<dbReference type="GO" id="GO:0005634">
    <property type="term" value="C:nucleus"/>
    <property type="evidence" value="ECO:0007669"/>
    <property type="project" value="TreeGrafter"/>
</dbReference>
<dbReference type="InterPro" id="IPR036034">
    <property type="entry name" value="PDZ_sf"/>
</dbReference>
<dbReference type="Gene3D" id="6.10.140.1710">
    <property type="match status" value="1"/>
</dbReference>
<dbReference type="AlphaFoldDB" id="A0A1Y2HEF8"/>
<evidence type="ECO:0000256" key="4">
    <source>
        <dbReference type="SAM" id="Coils"/>
    </source>
</evidence>
<feature type="region of interest" description="Disordered" evidence="5">
    <location>
        <begin position="1"/>
        <end position="21"/>
    </location>
</feature>
<dbReference type="FunFam" id="2.30.42.10:FF:000107">
    <property type="entry name" value="26S proteasome non-ATPase regulatory subunit 9"/>
    <property type="match status" value="1"/>
</dbReference>
<keyword evidence="2" id="KW-0143">Chaperone</keyword>
<name>A0A1Y2HEF8_9FUNG</name>
<dbReference type="EMBL" id="MCFL01000060">
    <property type="protein sequence ID" value="ORZ31462.1"/>
    <property type="molecule type" value="Genomic_DNA"/>
</dbReference>
<feature type="region of interest" description="Disordered" evidence="5">
    <location>
        <begin position="109"/>
        <end position="134"/>
    </location>
</feature>
<evidence type="ECO:0000313" key="9">
    <source>
        <dbReference type="Proteomes" id="UP000193411"/>
    </source>
</evidence>
<feature type="domain" description="Nas2 N-terminal" evidence="7">
    <location>
        <begin position="30"/>
        <end position="107"/>
    </location>
</feature>
<proteinExistence type="inferred from homology"/>
<dbReference type="InterPro" id="IPR040815">
    <property type="entry name" value="Nas2_N"/>
</dbReference>
<feature type="domain" description="PDZ" evidence="6">
    <location>
        <begin position="144"/>
        <end position="199"/>
    </location>
</feature>
<dbReference type="Pfam" id="PF18265">
    <property type="entry name" value="Nas2_N"/>
    <property type="match status" value="1"/>
</dbReference>
<sequence>MMAGAPFPGPAGSSMTATPTPRQAAIARAQALIREKDDLERTLKELNDILASHGVGMDDTLVDSDGFPRADVDIYAIRHARAEIIRKRNDLKDIYSSIAAALEAVHQAPLDPDPLDPSASSSSSSSSKVEAVPSQPELVPFARVNAVSPDSPAAEAGLIRGDLIVQFGSLDHSNHDGLKALPPLVASHENRALSIRLRRPPTTPMSAEAIVTLTLTPKKWTGRGLLGCHIVPHTQ</sequence>
<reference evidence="8 9" key="1">
    <citation type="submission" date="2016-07" db="EMBL/GenBank/DDBJ databases">
        <title>Pervasive Adenine N6-methylation of Active Genes in Fungi.</title>
        <authorList>
            <consortium name="DOE Joint Genome Institute"/>
            <person name="Mondo S.J."/>
            <person name="Dannebaum R.O."/>
            <person name="Kuo R.C."/>
            <person name="Labutti K."/>
            <person name="Haridas S."/>
            <person name="Kuo A."/>
            <person name="Salamov A."/>
            <person name="Ahrendt S.R."/>
            <person name="Lipzen A."/>
            <person name="Sullivan W."/>
            <person name="Andreopoulos W.B."/>
            <person name="Clum A."/>
            <person name="Lindquist E."/>
            <person name="Daum C."/>
            <person name="Ramamoorthy G.K."/>
            <person name="Gryganskyi A."/>
            <person name="Culley D."/>
            <person name="Magnuson J.K."/>
            <person name="James T.Y."/>
            <person name="O'Malley M.A."/>
            <person name="Stajich J.E."/>
            <person name="Spatafora J.W."/>
            <person name="Visel A."/>
            <person name="Grigoriev I.V."/>
        </authorList>
    </citation>
    <scope>NUCLEOTIDE SEQUENCE [LARGE SCALE GENOMIC DNA]</scope>
    <source>
        <strain evidence="8 9">PL171</strain>
    </source>
</reference>
<dbReference type="Pfam" id="PF17820">
    <property type="entry name" value="PDZ_6"/>
    <property type="match status" value="1"/>
</dbReference>
<protein>
    <recommendedName>
        <fullName evidence="3">Probable 26S proteasome regulatory subunit p27</fullName>
    </recommendedName>
</protein>
<dbReference type="Gene3D" id="2.30.42.10">
    <property type="match status" value="1"/>
</dbReference>
<dbReference type="OrthoDB" id="72325at2759"/>
<accession>A0A1Y2HEF8</accession>
<evidence type="ECO:0000256" key="3">
    <source>
        <dbReference type="ARBA" id="ARBA00068021"/>
    </source>
</evidence>